<comment type="miscellaneous">
    <text evidence="8">The reaction proceeds by a bi uni uni bi ping pong mechanism.</text>
</comment>
<keyword evidence="6 8" id="KW-0067">ATP-binding</keyword>
<dbReference type="GO" id="GO:0005524">
    <property type="term" value="F:ATP binding"/>
    <property type="evidence" value="ECO:0007669"/>
    <property type="project" value="UniProtKB-KW"/>
</dbReference>
<dbReference type="PANTHER" id="PTHR21299:SF1">
    <property type="entry name" value="PANTOATE--BETA-ALANINE LIGASE"/>
    <property type="match status" value="1"/>
</dbReference>
<dbReference type="InterPro" id="IPR042176">
    <property type="entry name" value="Pantoate_ligase_C"/>
</dbReference>
<dbReference type="EMBL" id="JANIBC010000013">
    <property type="protein sequence ID" value="MCQ8186140.1"/>
    <property type="molecule type" value="Genomic_DNA"/>
</dbReference>
<comment type="pathway">
    <text evidence="1 8">Cofactor biosynthesis; (R)-pantothenate biosynthesis; (R)-pantothenate from (R)-pantoate and beta-alanine: step 1/1.</text>
</comment>
<dbReference type="EC" id="6.3.2.1" evidence="8"/>
<sequence length="285" mass="31296">MDLARSQEELQKLLNSNKIKGSSLGFVPTMGALHKGHLSLCHVASRHAERVCASIFINPRQFGPGEDLATYPQDTQADLAKLEGAGVDLCYLPIPEDIYPLGYSTTVDVGPVARPLDGSSRPSFFSGIATVVTKLFNRVRPDVAVFGEKDYQQLLVIRRLVADLDLGVKIVGAPIVREEDGLAMSSRNRYLTPPERRIAGELNQIMAKTCQRIEGGVPAPAALAQGREDLEAAGLRPVDYFELRSSVDLSPMPERELRRTEMEEARLFAAVMLGRTRLIDNMPVV</sequence>
<feature type="binding site" evidence="8">
    <location>
        <position position="61"/>
    </location>
    <ligand>
        <name>beta-alanine</name>
        <dbReference type="ChEBI" id="CHEBI:57966"/>
    </ligand>
</feature>
<keyword evidence="4 8" id="KW-0566">Pantothenate biosynthesis</keyword>
<comment type="function">
    <text evidence="8">Catalyzes the condensation of pantoate with beta-alanine in an ATP-dependent reaction via a pantoyl-adenylate intermediate.</text>
</comment>
<dbReference type="Gene3D" id="3.40.50.620">
    <property type="entry name" value="HUPs"/>
    <property type="match status" value="1"/>
</dbReference>
<dbReference type="HAMAP" id="MF_00158">
    <property type="entry name" value="PanC"/>
    <property type="match status" value="1"/>
</dbReference>
<dbReference type="InterPro" id="IPR014729">
    <property type="entry name" value="Rossmann-like_a/b/a_fold"/>
</dbReference>
<dbReference type="GO" id="GO:0004592">
    <property type="term" value="F:pantoate-beta-alanine ligase activity"/>
    <property type="evidence" value="ECO:0007669"/>
    <property type="project" value="UniProtKB-UniRule"/>
</dbReference>
<dbReference type="SUPFAM" id="SSF52374">
    <property type="entry name" value="Nucleotidylyl transferase"/>
    <property type="match status" value="1"/>
</dbReference>
<comment type="subunit">
    <text evidence="8">Homodimer.</text>
</comment>
<dbReference type="RefSeq" id="WP_256620036.1">
    <property type="nucleotide sequence ID" value="NZ_JANIBC010000013.1"/>
</dbReference>
<dbReference type="InterPro" id="IPR003721">
    <property type="entry name" value="Pantoate_ligase"/>
</dbReference>
<evidence type="ECO:0000256" key="7">
    <source>
        <dbReference type="ARBA" id="ARBA00048258"/>
    </source>
</evidence>
<evidence type="ECO:0000313" key="10">
    <source>
        <dbReference type="Proteomes" id="UP001142610"/>
    </source>
</evidence>
<feature type="active site" description="Proton donor" evidence="8">
    <location>
        <position position="37"/>
    </location>
</feature>
<keyword evidence="3 8" id="KW-0436">Ligase</keyword>
<evidence type="ECO:0000256" key="6">
    <source>
        <dbReference type="ARBA" id="ARBA00022840"/>
    </source>
</evidence>
<dbReference type="PANTHER" id="PTHR21299">
    <property type="entry name" value="CYTIDYLATE KINASE/PANTOATE-BETA-ALANINE LIGASE"/>
    <property type="match status" value="1"/>
</dbReference>
<keyword evidence="5 8" id="KW-0547">Nucleotide-binding</keyword>
<evidence type="ECO:0000256" key="5">
    <source>
        <dbReference type="ARBA" id="ARBA00022741"/>
    </source>
</evidence>
<dbReference type="AlphaFoldDB" id="A0A9X2LAG9"/>
<organism evidence="9 10">
    <name type="scientific">Parvularcula maris</name>
    <dbReference type="NCBI Taxonomy" id="2965077"/>
    <lineage>
        <taxon>Bacteria</taxon>
        <taxon>Pseudomonadati</taxon>
        <taxon>Pseudomonadota</taxon>
        <taxon>Alphaproteobacteria</taxon>
        <taxon>Parvularculales</taxon>
        <taxon>Parvularculaceae</taxon>
        <taxon>Parvularcula</taxon>
    </lineage>
</organism>
<keyword evidence="8" id="KW-0963">Cytoplasm</keyword>
<dbReference type="NCBIfam" id="TIGR00018">
    <property type="entry name" value="panC"/>
    <property type="match status" value="1"/>
</dbReference>
<dbReference type="Gene3D" id="3.30.1300.10">
    <property type="entry name" value="Pantoate-beta-alanine ligase, C-terminal domain"/>
    <property type="match status" value="1"/>
</dbReference>
<feature type="binding site" evidence="8">
    <location>
        <begin position="184"/>
        <end position="187"/>
    </location>
    <ligand>
        <name>ATP</name>
        <dbReference type="ChEBI" id="CHEBI:30616"/>
    </ligand>
</feature>
<comment type="subcellular location">
    <subcellularLocation>
        <location evidence="8">Cytoplasm</location>
    </subcellularLocation>
</comment>
<comment type="caution">
    <text evidence="9">The sequence shown here is derived from an EMBL/GenBank/DDBJ whole genome shotgun (WGS) entry which is preliminary data.</text>
</comment>
<protein>
    <recommendedName>
        <fullName evidence="8">Pantothenate synthetase</fullName>
        <shortName evidence="8">PS</shortName>
        <ecNumber evidence="8">6.3.2.1</ecNumber>
    </recommendedName>
    <alternativeName>
        <fullName evidence="8">Pantoate--beta-alanine ligase</fullName>
    </alternativeName>
    <alternativeName>
        <fullName evidence="8">Pantoate-activating enzyme</fullName>
    </alternativeName>
</protein>
<feature type="binding site" evidence="8">
    <location>
        <position position="61"/>
    </location>
    <ligand>
        <name>(R)-pantoate</name>
        <dbReference type="ChEBI" id="CHEBI:15980"/>
    </ligand>
</feature>
<evidence type="ECO:0000256" key="3">
    <source>
        <dbReference type="ARBA" id="ARBA00022598"/>
    </source>
</evidence>
<evidence type="ECO:0000313" key="9">
    <source>
        <dbReference type="EMBL" id="MCQ8186140.1"/>
    </source>
</evidence>
<dbReference type="GO" id="GO:0015940">
    <property type="term" value="P:pantothenate biosynthetic process"/>
    <property type="evidence" value="ECO:0007669"/>
    <property type="project" value="UniProtKB-UniRule"/>
</dbReference>
<dbReference type="GO" id="GO:0005829">
    <property type="term" value="C:cytosol"/>
    <property type="evidence" value="ECO:0007669"/>
    <property type="project" value="TreeGrafter"/>
</dbReference>
<evidence type="ECO:0000256" key="2">
    <source>
        <dbReference type="ARBA" id="ARBA00009256"/>
    </source>
</evidence>
<reference evidence="9" key="1">
    <citation type="submission" date="2022-07" db="EMBL/GenBank/DDBJ databases">
        <title>Parvularcula maris sp. nov., an algicidal bacterium isolated from seawater.</title>
        <authorList>
            <person name="Li F."/>
        </authorList>
    </citation>
    <scope>NUCLEOTIDE SEQUENCE</scope>
    <source>
        <strain evidence="9">BGMRC 0090</strain>
    </source>
</reference>
<evidence type="ECO:0000256" key="1">
    <source>
        <dbReference type="ARBA" id="ARBA00004990"/>
    </source>
</evidence>
<evidence type="ECO:0000256" key="4">
    <source>
        <dbReference type="ARBA" id="ARBA00022655"/>
    </source>
</evidence>
<feature type="binding site" evidence="8">
    <location>
        <position position="176"/>
    </location>
    <ligand>
        <name>ATP</name>
        <dbReference type="ChEBI" id="CHEBI:30616"/>
    </ligand>
</feature>
<feature type="binding site" evidence="8">
    <location>
        <position position="153"/>
    </location>
    <ligand>
        <name>(R)-pantoate</name>
        <dbReference type="ChEBI" id="CHEBI:15980"/>
    </ligand>
</feature>
<dbReference type="Proteomes" id="UP001142610">
    <property type="component" value="Unassembled WGS sequence"/>
</dbReference>
<dbReference type="CDD" id="cd00560">
    <property type="entry name" value="PanC"/>
    <property type="match status" value="1"/>
</dbReference>
<gene>
    <name evidence="8 9" type="primary">panC</name>
    <name evidence="9" type="ORF">NOG11_12185</name>
</gene>
<dbReference type="Pfam" id="PF02569">
    <property type="entry name" value="Pantoate_ligase"/>
    <property type="match status" value="1"/>
</dbReference>
<comment type="catalytic activity">
    <reaction evidence="7 8">
        <text>(R)-pantoate + beta-alanine + ATP = (R)-pantothenate + AMP + diphosphate + H(+)</text>
        <dbReference type="Rhea" id="RHEA:10912"/>
        <dbReference type="ChEBI" id="CHEBI:15378"/>
        <dbReference type="ChEBI" id="CHEBI:15980"/>
        <dbReference type="ChEBI" id="CHEBI:29032"/>
        <dbReference type="ChEBI" id="CHEBI:30616"/>
        <dbReference type="ChEBI" id="CHEBI:33019"/>
        <dbReference type="ChEBI" id="CHEBI:57966"/>
        <dbReference type="ChEBI" id="CHEBI:456215"/>
        <dbReference type="EC" id="6.3.2.1"/>
    </reaction>
</comment>
<name>A0A9X2LAG9_9PROT</name>
<feature type="binding site" evidence="8">
    <location>
        <begin position="147"/>
        <end position="150"/>
    </location>
    <ligand>
        <name>ATP</name>
        <dbReference type="ChEBI" id="CHEBI:30616"/>
    </ligand>
</feature>
<accession>A0A9X2LAG9</accession>
<comment type="similarity">
    <text evidence="2 8">Belongs to the pantothenate synthetase family.</text>
</comment>
<proteinExistence type="inferred from homology"/>
<keyword evidence="10" id="KW-1185">Reference proteome</keyword>
<feature type="binding site" evidence="8">
    <location>
        <begin position="30"/>
        <end position="37"/>
    </location>
    <ligand>
        <name>ATP</name>
        <dbReference type="ChEBI" id="CHEBI:30616"/>
    </ligand>
</feature>
<evidence type="ECO:0000256" key="8">
    <source>
        <dbReference type="HAMAP-Rule" id="MF_00158"/>
    </source>
</evidence>